<dbReference type="Pfam" id="PF00773">
    <property type="entry name" value="RNB"/>
    <property type="match status" value="1"/>
</dbReference>
<proteinExistence type="inferred from homology"/>
<dbReference type="RefSeq" id="WP_184076781.1">
    <property type="nucleotide sequence ID" value="NZ_JACIJP010000001.1"/>
</dbReference>
<organism evidence="10 11">
    <name type="scientific">Sphingobium subterraneum</name>
    <dbReference type="NCBI Taxonomy" id="627688"/>
    <lineage>
        <taxon>Bacteria</taxon>
        <taxon>Pseudomonadati</taxon>
        <taxon>Pseudomonadota</taxon>
        <taxon>Alphaproteobacteria</taxon>
        <taxon>Sphingomonadales</taxon>
        <taxon>Sphingomonadaceae</taxon>
        <taxon>Sphingobium</taxon>
    </lineage>
</organism>
<feature type="domain" description="S1 motif" evidence="9">
    <location>
        <begin position="654"/>
        <end position="735"/>
    </location>
</feature>
<dbReference type="PROSITE" id="PS01175">
    <property type="entry name" value="RIBONUCLEASE_II"/>
    <property type="match status" value="1"/>
</dbReference>
<dbReference type="Proteomes" id="UP000552700">
    <property type="component" value="Unassembled WGS sequence"/>
</dbReference>
<dbReference type="SUPFAM" id="SSF50249">
    <property type="entry name" value="Nucleic acid-binding proteins"/>
    <property type="match status" value="2"/>
</dbReference>
<dbReference type="GO" id="GO:0006402">
    <property type="term" value="P:mRNA catabolic process"/>
    <property type="evidence" value="ECO:0007669"/>
    <property type="project" value="TreeGrafter"/>
</dbReference>
<dbReference type="GO" id="GO:0003723">
    <property type="term" value="F:RNA binding"/>
    <property type="evidence" value="ECO:0007669"/>
    <property type="project" value="UniProtKB-UniRule"/>
</dbReference>
<dbReference type="HAMAP" id="MF_01895">
    <property type="entry name" value="RNase_R"/>
    <property type="match status" value="1"/>
</dbReference>
<dbReference type="InterPro" id="IPR004476">
    <property type="entry name" value="RNase_II/RNase_R"/>
</dbReference>
<dbReference type="EMBL" id="JACIJP010000001">
    <property type="protein sequence ID" value="MBB6122544.1"/>
    <property type="molecule type" value="Genomic_DNA"/>
</dbReference>
<keyword evidence="5 7" id="KW-0269">Exonuclease</keyword>
<evidence type="ECO:0000313" key="11">
    <source>
        <dbReference type="Proteomes" id="UP000552700"/>
    </source>
</evidence>
<keyword evidence="6 7" id="KW-0694">RNA-binding</keyword>
<dbReference type="AlphaFoldDB" id="A0A841IW20"/>
<gene>
    <name evidence="7" type="primary">rnr</name>
    <name evidence="10" type="ORF">FHS92_000251</name>
</gene>
<evidence type="ECO:0000256" key="1">
    <source>
        <dbReference type="ARBA" id="ARBA00001849"/>
    </source>
</evidence>
<dbReference type="InterPro" id="IPR011805">
    <property type="entry name" value="RNase_R"/>
</dbReference>
<protein>
    <recommendedName>
        <fullName evidence="7">Ribonuclease R</fullName>
        <shortName evidence="7">RNase R</shortName>
        <ecNumber evidence="7">3.1.13.1</ecNumber>
    </recommendedName>
</protein>
<dbReference type="SMART" id="SM00955">
    <property type="entry name" value="RNB"/>
    <property type="match status" value="1"/>
</dbReference>
<comment type="similarity">
    <text evidence="7">Belongs to the RNR ribonuclease family. RNase R subfamily.</text>
</comment>
<reference evidence="10 11" key="1">
    <citation type="submission" date="2020-08" db="EMBL/GenBank/DDBJ databases">
        <title>Genomic Encyclopedia of Type Strains, Phase IV (KMG-IV): sequencing the most valuable type-strain genomes for metagenomic binning, comparative biology and taxonomic classification.</title>
        <authorList>
            <person name="Goeker M."/>
        </authorList>
    </citation>
    <scope>NUCLEOTIDE SEQUENCE [LARGE SCALE GENOMIC DNA]</scope>
    <source>
        <strain evidence="10 11">DSM 102255</strain>
    </source>
</reference>
<evidence type="ECO:0000313" key="10">
    <source>
        <dbReference type="EMBL" id="MBB6122544.1"/>
    </source>
</evidence>
<feature type="compositionally biased region" description="Basic residues" evidence="8">
    <location>
        <begin position="756"/>
        <end position="767"/>
    </location>
</feature>
<keyword evidence="2 7" id="KW-0963">Cytoplasm</keyword>
<evidence type="ECO:0000256" key="2">
    <source>
        <dbReference type="ARBA" id="ARBA00022490"/>
    </source>
</evidence>
<keyword evidence="11" id="KW-1185">Reference proteome</keyword>
<dbReference type="PANTHER" id="PTHR23355">
    <property type="entry name" value="RIBONUCLEASE"/>
    <property type="match status" value="1"/>
</dbReference>
<evidence type="ECO:0000256" key="8">
    <source>
        <dbReference type="SAM" id="MobiDB-lite"/>
    </source>
</evidence>
<sequence length="778" mass="85720">MPNPPKSGVGKSARPKSSKIRPAGMPSRQDVMEFIQSSSTPAGKREIAKAFGLHGQEKILLKALLKDMADEGLIDIGPGRAFHKLGGVPKVTVLRIVDIDGSQPLAVPERWEAEGMAPPRLRVIERGRRSGALAVGDRILARTEEAGNGMIAHPMKVLAKSEELFLGVVEVGEDQRPYLRAVDKKIRVRPHIADLNGAQHGDLVLAEVSGRPPRLSARVDTILGDPFAPRSFSMIAIHKYNIPNVFAEGVEDEARRVSALPVANDKREDLRHLPIVAIDPVDARDFDDAVWAAEDEDVGNPGGFRAIVAIADVSYYVRPGSLIDREARKRGNSVYFPDLVVPMLPHALSSDKCSLRAGEDRAALACHLTIDEKGKLKSWRFSRAVIRVAANIPYEDAQAAIDGTKPHDLTDVALRPLWACWHVLAKTRDARGPLELDLPERRVVLDEAGRIMSVAVRERLDAHRLIEEYMIAANVAAAKALEAKVAPVMYRVHEPPSREKLVALKEYLASIDVPFALGQVVTPGTFNRLIHKLAETEQRLPAMEQILRSQTQAYYSPQNAGHFGLALGSYAHFTSPIRRYADLLVHRALVGAYDLEMPAPQDRSIPEHSWLSGEDRSHMARIGELISQHERRAMEAERETVDRYVAAYLSEHVGTVMDTKITGVQSFGFFATIKDLGGDGLVPVSTLGAERFRYDEASRTLEGESSGDTYTVGQHIALRLVEADPIGGTLRFELPEGASHLPMRGGRDRKPGGTRPFKRQGRPKNIRHSNNPRGKVKR</sequence>
<evidence type="ECO:0000259" key="9">
    <source>
        <dbReference type="PROSITE" id="PS50126"/>
    </source>
</evidence>
<comment type="catalytic activity">
    <reaction evidence="1 7">
        <text>Exonucleolytic cleavage in the 3'- to 5'-direction to yield nucleoside 5'-phosphates.</text>
        <dbReference type="EC" id="3.1.13.1"/>
    </reaction>
</comment>
<feature type="region of interest" description="Disordered" evidence="8">
    <location>
        <begin position="1"/>
        <end position="29"/>
    </location>
</feature>
<evidence type="ECO:0000256" key="4">
    <source>
        <dbReference type="ARBA" id="ARBA00022801"/>
    </source>
</evidence>
<dbReference type="InterPro" id="IPR040476">
    <property type="entry name" value="CSD2"/>
</dbReference>
<dbReference type="GO" id="GO:0008859">
    <property type="term" value="F:exoribonuclease II activity"/>
    <property type="evidence" value="ECO:0007669"/>
    <property type="project" value="UniProtKB-UniRule"/>
</dbReference>
<dbReference type="Pfam" id="PF17876">
    <property type="entry name" value="CSD2"/>
    <property type="match status" value="1"/>
</dbReference>
<dbReference type="InterPro" id="IPR001900">
    <property type="entry name" value="RNase_II/R"/>
</dbReference>
<keyword evidence="4 7" id="KW-0378">Hydrolase</keyword>
<comment type="function">
    <text evidence="7">3'-5' exoribonuclease that releases 5'-nucleoside monophosphates and is involved in maturation of structured RNAs.</text>
</comment>
<comment type="subcellular location">
    <subcellularLocation>
        <location evidence="7">Cytoplasm</location>
    </subcellularLocation>
</comment>
<name>A0A841IW20_9SPHN</name>
<dbReference type="Pfam" id="PF00575">
    <property type="entry name" value="S1"/>
    <property type="match status" value="1"/>
</dbReference>
<keyword evidence="3 7" id="KW-0540">Nuclease</keyword>
<dbReference type="InterPro" id="IPR012340">
    <property type="entry name" value="NA-bd_OB-fold"/>
</dbReference>
<dbReference type="Gene3D" id="2.40.50.140">
    <property type="entry name" value="Nucleic acid-binding proteins"/>
    <property type="match status" value="1"/>
</dbReference>
<feature type="region of interest" description="Disordered" evidence="8">
    <location>
        <begin position="734"/>
        <end position="778"/>
    </location>
</feature>
<dbReference type="SMART" id="SM00316">
    <property type="entry name" value="S1"/>
    <property type="match status" value="1"/>
</dbReference>
<dbReference type="PANTHER" id="PTHR23355:SF9">
    <property type="entry name" value="DIS3-LIKE EXONUCLEASE 2"/>
    <property type="match status" value="1"/>
</dbReference>
<comment type="caution">
    <text evidence="10">The sequence shown here is derived from an EMBL/GenBank/DDBJ whole genome shotgun (WGS) entry which is preliminary data.</text>
</comment>
<dbReference type="GO" id="GO:0005829">
    <property type="term" value="C:cytosol"/>
    <property type="evidence" value="ECO:0007669"/>
    <property type="project" value="TreeGrafter"/>
</dbReference>
<dbReference type="NCBIfam" id="TIGR00358">
    <property type="entry name" value="3_prime_RNase"/>
    <property type="match status" value="1"/>
</dbReference>
<evidence type="ECO:0000256" key="5">
    <source>
        <dbReference type="ARBA" id="ARBA00022839"/>
    </source>
</evidence>
<evidence type="ECO:0000256" key="3">
    <source>
        <dbReference type="ARBA" id="ARBA00022722"/>
    </source>
</evidence>
<evidence type="ECO:0000256" key="6">
    <source>
        <dbReference type="ARBA" id="ARBA00022884"/>
    </source>
</evidence>
<dbReference type="EC" id="3.1.13.1" evidence="7"/>
<dbReference type="PROSITE" id="PS50126">
    <property type="entry name" value="S1"/>
    <property type="match status" value="1"/>
</dbReference>
<dbReference type="InterPro" id="IPR022966">
    <property type="entry name" value="RNase_II/R_CS"/>
</dbReference>
<accession>A0A841IW20</accession>
<dbReference type="InterPro" id="IPR003029">
    <property type="entry name" value="S1_domain"/>
</dbReference>
<evidence type="ECO:0000256" key="7">
    <source>
        <dbReference type="HAMAP-Rule" id="MF_01895"/>
    </source>
</evidence>
<dbReference type="InterPro" id="IPR050180">
    <property type="entry name" value="RNR_Ribonuclease"/>
</dbReference>
<dbReference type="CDD" id="cd04471">
    <property type="entry name" value="S1_RNase_R"/>
    <property type="match status" value="1"/>
</dbReference>